<gene>
    <name evidence="2" type="ORF">JTE90_007486</name>
</gene>
<feature type="compositionally biased region" description="Basic and acidic residues" evidence="1">
    <location>
        <begin position="50"/>
        <end position="67"/>
    </location>
</feature>
<dbReference type="AlphaFoldDB" id="A0AAV6TNX3"/>
<evidence type="ECO:0000256" key="1">
    <source>
        <dbReference type="SAM" id="MobiDB-lite"/>
    </source>
</evidence>
<keyword evidence="3" id="KW-1185">Reference proteome</keyword>
<feature type="compositionally biased region" description="Acidic residues" evidence="1">
    <location>
        <begin position="68"/>
        <end position="77"/>
    </location>
</feature>
<comment type="caution">
    <text evidence="2">The sequence shown here is derived from an EMBL/GenBank/DDBJ whole genome shotgun (WGS) entry which is preliminary data.</text>
</comment>
<dbReference type="Proteomes" id="UP000827092">
    <property type="component" value="Unassembled WGS sequence"/>
</dbReference>
<feature type="region of interest" description="Disordered" evidence="1">
    <location>
        <begin position="45"/>
        <end position="90"/>
    </location>
</feature>
<protein>
    <submittedName>
        <fullName evidence="2">Uncharacterized protein</fullName>
    </submittedName>
</protein>
<reference evidence="2 3" key="1">
    <citation type="journal article" date="2022" name="Nat. Ecol. Evol.">
        <title>A masculinizing supergene underlies an exaggerated male reproductive morph in a spider.</title>
        <authorList>
            <person name="Hendrickx F."/>
            <person name="De Corte Z."/>
            <person name="Sonet G."/>
            <person name="Van Belleghem S.M."/>
            <person name="Kostlbacher S."/>
            <person name="Vangestel C."/>
        </authorList>
    </citation>
    <scope>NUCLEOTIDE SEQUENCE [LARGE SCALE GENOMIC DNA]</scope>
    <source>
        <strain evidence="2">W744_W776</strain>
    </source>
</reference>
<evidence type="ECO:0000313" key="3">
    <source>
        <dbReference type="Proteomes" id="UP000827092"/>
    </source>
</evidence>
<sequence length="90" mass="10487">MSKKENNVSRYSSNQMLMVQTERSSLISMEVALWYLKKTPIILDFGGGKQNKDQKTDANKKKNRPTEEETYDDDEENKDCGRVTLPRMRP</sequence>
<proteinExistence type="predicted"/>
<evidence type="ECO:0000313" key="2">
    <source>
        <dbReference type="EMBL" id="KAG8173697.1"/>
    </source>
</evidence>
<name>A0AAV6TNX3_9ARAC</name>
<organism evidence="2 3">
    <name type="scientific">Oedothorax gibbosus</name>
    <dbReference type="NCBI Taxonomy" id="931172"/>
    <lineage>
        <taxon>Eukaryota</taxon>
        <taxon>Metazoa</taxon>
        <taxon>Ecdysozoa</taxon>
        <taxon>Arthropoda</taxon>
        <taxon>Chelicerata</taxon>
        <taxon>Arachnida</taxon>
        <taxon>Araneae</taxon>
        <taxon>Araneomorphae</taxon>
        <taxon>Entelegynae</taxon>
        <taxon>Araneoidea</taxon>
        <taxon>Linyphiidae</taxon>
        <taxon>Erigoninae</taxon>
        <taxon>Oedothorax</taxon>
    </lineage>
</organism>
<dbReference type="EMBL" id="JAFNEN010001539">
    <property type="protein sequence ID" value="KAG8173697.1"/>
    <property type="molecule type" value="Genomic_DNA"/>
</dbReference>
<accession>A0AAV6TNX3</accession>